<dbReference type="Gene3D" id="3.90.550.10">
    <property type="entry name" value="Spore Coat Polysaccharide Biosynthesis Protein SpsA, Chain A"/>
    <property type="match status" value="1"/>
</dbReference>
<organism evidence="5 6">
    <name type="scientific">Corynespora cassiicola Philippines</name>
    <dbReference type="NCBI Taxonomy" id="1448308"/>
    <lineage>
        <taxon>Eukaryota</taxon>
        <taxon>Fungi</taxon>
        <taxon>Dikarya</taxon>
        <taxon>Ascomycota</taxon>
        <taxon>Pezizomycotina</taxon>
        <taxon>Dothideomycetes</taxon>
        <taxon>Pleosporomycetidae</taxon>
        <taxon>Pleosporales</taxon>
        <taxon>Corynesporascaceae</taxon>
        <taxon>Corynespora</taxon>
    </lineage>
</organism>
<dbReference type="Proteomes" id="UP000240883">
    <property type="component" value="Unassembled WGS sequence"/>
</dbReference>
<keyword evidence="2" id="KW-0328">Glycosyltransferase</keyword>
<evidence type="ECO:0008006" key="7">
    <source>
        <dbReference type="Google" id="ProtNLM"/>
    </source>
</evidence>
<dbReference type="GO" id="GO:0006487">
    <property type="term" value="P:protein N-linked glycosylation"/>
    <property type="evidence" value="ECO:0007669"/>
    <property type="project" value="TreeGrafter"/>
</dbReference>
<accession>A0A2T2N3S6</accession>
<evidence type="ECO:0000256" key="1">
    <source>
        <dbReference type="ARBA" id="ARBA00005664"/>
    </source>
</evidence>
<dbReference type="GO" id="GO:0000139">
    <property type="term" value="C:Golgi membrane"/>
    <property type="evidence" value="ECO:0007669"/>
    <property type="project" value="TreeGrafter"/>
</dbReference>
<feature type="region of interest" description="Disordered" evidence="4">
    <location>
        <begin position="1"/>
        <end position="33"/>
    </location>
</feature>
<evidence type="ECO:0000313" key="6">
    <source>
        <dbReference type="Proteomes" id="UP000240883"/>
    </source>
</evidence>
<keyword evidence="6" id="KW-1185">Reference proteome</keyword>
<evidence type="ECO:0000313" key="5">
    <source>
        <dbReference type="EMBL" id="PSN60102.1"/>
    </source>
</evidence>
<sequence>MDDSLFHASDLEPPLDSTEKTSQSPYPKFGKVTASFGDPDPPYEAAIASHALHNEIHGYPHFILREHMIRGLWSKHGWIMTIIGQELAKPEDQRLKWLMWHDRDTVLMNPQIPLDIFVPPESQFSNIHLVVTNDRNGLNNGVFMVRVSQWAFKLFASALSIREYQPDIPLKYTEQSGMEEAIKRPWWGNSVAYVPQRWFNGYLPDEKALRKGAPAVSRPGSLLIHFASNRDGLRPERMSLWGEIAKNRTVQWDKPVNQTGYLEEIAAYWDRVSKGESMESVVKDLGRRVWT</sequence>
<dbReference type="AlphaFoldDB" id="A0A2T2N3S6"/>
<evidence type="ECO:0000256" key="2">
    <source>
        <dbReference type="ARBA" id="ARBA00022676"/>
    </source>
</evidence>
<dbReference type="OrthoDB" id="407658at2759"/>
<name>A0A2T2N3S6_CORCC</name>
<dbReference type="GO" id="GO:0016757">
    <property type="term" value="F:glycosyltransferase activity"/>
    <property type="evidence" value="ECO:0007669"/>
    <property type="project" value="UniProtKB-KW"/>
</dbReference>
<protein>
    <recommendedName>
        <fullName evidence="7">Galactosyl transferase GMA12/MNN10 family protein</fullName>
    </recommendedName>
</protein>
<dbReference type="InterPro" id="IPR029044">
    <property type="entry name" value="Nucleotide-diphossugar_trans"/>
</dbReference>
<keyword evidence="3" id="KW-0808">Transferase</keyword>
<dbReference type="Pfam" id="PF05637">
    <property type="entry name" value="Glyco_transf_34"/>
    <property type="match status" value="1"/>
</dbReference>
<gene>
    <name evidence="5" type="ORF">BS50DRAFT_507207</name>
</gene>
<dbReference type="PANTHER" id="PTHR31306">
    <property type="entry name" value="ALPHA-1,6-MANNOSYLTRANSFERASE MNN11-RELATED"/>
    <property type="match status" value="1"/>
</dbReference>
<comment type="similarity">
    <text evidence="1">Belongs to the glycosyltransferase 34 family.</text>
</comment>
<reference evidence="5 6" key="1">
    <citation type="journal article" date="2018" name="Front. Microbiol.">
        <title>Genome-Wide Analysis of Corynespora cassiicola Leaf Fall Disease Putative Effectors.</title>
        <authorList>
            <person name="Lopez D."/>
            <person name="Ribeiro S."/>
            <person name="Label P."/>
            <person name="Fumanal B."/>
            <person name="Venisse J.S."/>
            <person name="Kohler A."/>
            <person name="de Oliveira R.R."/>
            <person name="Labutti K."/>
            <person name="Lipzen A."/>
            <person name="Lail K."/>
            <person name="Bauer D."/>
            <person name="Ohm R.A."/>
            <person name="Barry K.W."/>
            <person name="Spatafora J."/>
            <person name="Grigoriev I.V."/>
            <person name="Martin F.M."/>
            <person name="Pujade-Renaud V."/>
        </authorList>
    </citation>
    <scope>NUCLEOTIDE SEQUENCE [LARGE SCALE GENOMIC DNA]</scope>
    <source>
        <strain evidence="5 6">Philippines</strain>
    </source>
</reference>
<dbReference type="STRING" id="1448308.A0A2T2N3S6"/>
<evidence type="ECO:0000256" key="4">
    <source>
        <dbReference type="SAM" id="MobiDB-lite"/>
    </source>
</evidence>
<dbReference type="InterPro" id="IPR008630">
    <property type="entry name" value="Glyco_trans_34"/>
</dbReference>
<evidence type="ECO:0000256" key="3">
    <source>
        <dbReference type="ARBA" id="ARBA00022679"/>
    </source>
</evidence>
<proteinExistence type="inferred from homology"/>
<dbReference type="EMBL" id="KZ678151">
    <property type="protein sequence ID" value="PSN60102.1"/>
    <property type="molecule type" value="Genomic_DNA"/>
</dbReference>
<dbReference type="PANTHER" id="PTHR31306:SF8">
    <property type="entry name" value="GLYCOSYLTRANSFERASE FAMILY 34 PROTEIN"/>
    <property type="match status" value="1"/>
</dbReference>